<accession>A0ABU9DSE6</accession>
<organism evidence="2 3">
    <name type="scientific">Paenibacillus filicis</name>
    <dbReference type="NCBI Taxonomy" id="669464"/>
    <lineage>
        <taxon>Bacteria</taxon>
        <taxon>Bacillati</taxon>
        <taxon>Bacillota</taxon>
        <taxon>Bacilli</taxon>
        <taxon>Bacillales</taxon>
        <taxon>Paenibacillaceae</taxon>
        <taxon>Paenibacillus</taxon>
    </lineage>
</organism>
<dbReference type="Proteomes" id="UP001469365">
    <property type="component" value="Unassembled WGS sequence"/>
</dbReference>
<protein>
    <recommendedName>
        <fullName evidence="4">Lipoprotein</fullName>
    </recommendedName>
</protein>
<evidence type="ECO:0000256" key="1">
    <source>
        <dbReference type="SAM" id="MobiDB-lite"/>
    </source>
</evidence>
<evidence type="ECO:0008006" key="4">
    <source>
        <dbReference type="Google" id="ProtNLM"/>
    </source>
</evidence>
<reference evidence="2 3" key="1">
    <citation type="submission" date="2024-04" db="EMBL/GenBank/DDBJ databases">
        <title>draft genome sequnece of Paenibacillus filicis.</title>
        <authorList>
            <person name="Kim D.-U."/>
        </authorList>
    </citation>
    <scope>NUCLEOTIDE SEQUENCE [LARGE SCALE GENOMIC DNA]</scope>
    <source>
        <strain evidence="2 3">KACC14197</strain>
    </source>
</reference>
<dbReference type="EMBL" id="JBBPCC010000024">
    <property type="protein sequence ID" value="MEK8131814.1"/>
    <property type="molecule type" value="Genomic_DNA"/>
</dbReference>
<comment type="caution">
    <text evidence="2">The sequence shown here is derived from an EMBL/GenBank/DDBJ whole genome shotgun (WGS) entry which is preliminary data.</text>
</comment>
<evidence type="ECO:0000313" key="3">
    <source>
        <dbReference type="Proteomes" id="UP001469365"/>
    </source>
</evidence>
<name>A0ABU9DSE6_9BACL</name>
<evidence type="ECO:0000313" key="2">
    <source>
        <dbReference type="EMBL" id="MEK8131814.1"/>
    </source>
</evidence>
<proteinExistence type="predicted"/>
<keyword evidence="3" id="KW-1185">Reference proteome</keyword>
<sequence length="226" mass="24219">MKKLLWTGGLAAALILTGCGQPVPTQVSSEPSSQEGPRVGKARIEHPPGGASKPAELEAVNQTIITQRASIEYKHGIRLIYWGVGADHLMMEIRSAGDPERVMTEEEQIAVKETLYKLAGKPFSLALTVHSCCTQPANLSGTVKKFDAQQQRILVVHPTGKNGNTDDPEANWVRLESDGRLIVKGKEVPDGLDATLVGQQVEAWTSGMTLTSYPGQTSALKIVAGP</sequence>
<feature type="compositionally biased region" description="Polar residues" evidence="1">
    <location>
        <begin position="23"/>
        <end position="35"/>
    </location>
</feature>
<feature type="region of interest" description="Disordered" evidence="1">
    <location>
        <begin position="22"/>
        <end position="54"/>
    </location>
</feature>
<dbReference type="RefSeq" id="WP_341418946.1">
    <property type="nucleotide sequence ID" value="NZ_JBBPCC010000024.1"/>
</dbReference>
<gene>
    <name evidence="2" type="ORF">WMW72_28295</name>
</gene>
<dbReference type="PROSITE" id="PS51257">
    <property type="entry name" value="PROKAR_LIPOPROTEIN"/>
    <property type="match status" value="1"/>
</dbReference>